<accession>A0A1G7X761</accession>
<dbReference type="InterPro" id="IPR004843">
    <property type="entry name" value="Calcineurin-like_PHP"/>
</dbReference>
<dbReference type="Pfam" id="PF00149">
    <property type="entry name" value="Metallophos"/>
    <property type="match status" value="1"/>
</dbReference>
<dbReference type="PANTHER" id="PTHR39323:SF1">
    <property type="entry name" value="BLR1149 PROTEIN"/>
    <property type="match status" value="1"/>
</dbReference>
<dbReference type="STRING" id="470826.SAMN04488027_107133"/>
<dbReference type="PIRSF" id="PIRSF000887">
    <property type="entry name" value="Pesterase_MJ0037"/>
    <property type="match status" value="1"/>
</dbReference>
<evidence type="ECO:0000259" key="1">
    <source>
        <dbReference type="Pfam" id="PF00149"/>
    </source>
</evidence>
<dbReference type="InterPro" id="IPR024173">
    <property type="entry name" value="Pesterase_MJ0037-like"/>
</dbReference>
<dbReference type="GO" id="GO:0016787">
    <property type="term" value="F:hydrolase activity"/>
    <property type="evidence" value="ECO:0007669"/>
    <property type="project" value="InterPro"/>
</dbReference>
<dbReference type="InterPro" id="IPR026336">
    <property type="entry name" value="PdeM-like"/>
</dbReference>
<organism evidence="2 3">
    <name type="scientific">Psychroflexus sediminis</name>
    <dbReference type="NCBI Taxonomy" id="470826"/>
    <lineage>
        <taxon>Bacteria</taxon>
        <taxon>Pseudomonadati</taxon>
        <taxon>Bacteroidota</taxon>
        <taxon>Flavobacteriia</taxon>
        <taxon>Flavobacteriales</taxon>
        <taxon>Flavobacteriaceae</taxon>
        <taxon>Psychroflexus</taxon>
    </lineage>
</organism>
<dbReference type="SUPFAM" id="SSF56300">
    <property type="entry name" value="Metallo-dependent phosphatases"/>
    <property type="match status" value="1"/>
</dbReference>
<evidence type="ECO:0000313" key="2">
    <source>
        <dbReference type="EMBL" id="SDG80006.1"/>
    </source>
</evidence>
<keyword evidence="3" id="KW-1185">Reference proteome</keyword>
<dbReference type="InterPro" id="IPR029052">
    <property type="entry name" value="Metallo-depent_PP-like"/>
</dbReference>
<name>A0A1G7X761_9FLAO</name>
<sequence>MQLNYGQEEFIMHPSGCLYWPSQNTVLIADVHFGKVDHFRKNGSALPSRVGLENFKKLNQILEEFQPEEILFLGDLFHSTQNKDWDRFTAWVNMQRLRMTLVIGNHDIIPSYHFEDLGIKVVPEITRGALYLTHHPEEKGGFYNICGHLHPGFRLRGEGRQQLKLSCFYKKEHQLILPAFGAFTGHFLIEPEEDEDVFVVSEDLVLSIR</sequence>
<protein>
    <submittedName>
        <fullName evidence="2">Putative phosphoesterase</fullName>
    </submittedName>
</protein>
<dbReference type="PANTHER" id="PTHR39323">
    <property type="entry name" value="BLR1149 PROTEIN"/>
    <property type="match status" value="1"/>
</dbReference>
<reference evidence="2 3" key="1">
    <citation type="submission" date="2016-10" db="EMBL/GenBank/DDBJ databases">
        <authorList>
            <person name="de Groot N.N."/>
        </authorList>
    </citation>
    <scope>NUCLEOTIDE SEQUENCE [LARGE SCALE GENOMIC DNA]</scope>
    <source>
        <strain evidence="2 3">DSM 19803</strain>
    </source>
</reference>
<gene>
    <name evidence="2" type="ORF">SAMN04488027_107133</name>
</gene>
<dbReference type="EMBL" id="FNCW01000007">
    <property type="protein sequence ID" value="SDG80006.1"/>
    <property type="molecule type" value="Genomic_DNA"/>
</dbReference>
<dbReference type="AlphaFoldDB" id="A0A1G7X761"/>
<dbReference type="NCBIfam" id="TIGR04123">
    <property type="entry name" value="P_estr_lig_assc"/>
    <property type="match status" value="1"/>
</dbReference>
<proteinExistence type="predicted"/>
<evidence type="ECO:0000313" key="3">
    <source>
        <dbReference type="Proteomes" id="UP000199296"/>
    </source>
</evidence>
<feature type="domain" description="Calcineurin-like phosphoesterase" evidence="1">
    <location>
        <begin position="26"/>
        <end position="118"/>
    </location>
</feature>
<dbReference type="Proteomes" id="UP000199296">
    <property type="component" value="Unassembled WGS sequence"/>
</dbReference>
<dbReference type="Gene3D" id="3.60.21.10">
    <property type="match status" value="1"/>
</dbReference>
<dbReference type="RefSeq" id="WP_093368057.1">
    <property type="nucleotide sequence ID" value="NZ_FNCW01000007.1"/>
</dbReference>
<dbReference type="OrthoDB" id="9795838at2"/>